<sequence length="2263" mass="259322">MHGGGLLAFVLSPNNVRRLGPQNVAEVTKLTLKNTEYLFGDTSVEKQLDHNYLSLGIYNEDEELAGVLCLHCYPNIPSLPPWEFAYWLHNLYHIDDITPMTTLWIHYAVWDRRYTTLFLKPTLQALFQQYEPMDNVIMVCPPGINRLDFIDDVTTRVLPFGFTNPAKVQTLYLAKKSDFVAHYVIRRAVEEDNDDLVAIIPKVVEDHYGHYYISELLSNPEETGRQIVVAEHRGCAVGVLCLNEVVNYDLLNEEFELVPYNGLKKHCTDDEVIRSQVPSATQLPVQEDSSTERLSSISLNEEAREEATLEQEEQENFSDDDFSLVNLSSSLILNFLYDDEESEHMLFTESETSIESHFSAVVLNEEYEDHLYNADKPEIGYGEADKRPSRQLRQENTTIPTFHGEPNAFALEVCTSVADHENCLYLLFQAAFHCFPDRHYCVVSLPTDAKVCYLMKHFARVVPRFNSVFNHELYVLHKNAILGKLWARVGVTEDKPKISELVASMIKPSIIEEMFKEAVDIRTNPLKAYTFLCEQQIIGCAIVSEEEEHEYLELHYNLDPWINTRESKFGTQGCIEQFLVSPIFQRHVAFFTREVHRLSGFDALYYRLKRYDYMYTHRTLPIINVLMNMIPVLPNPIPEYSSQIMEEYQMPQSLLKHHQPFGLYLSTMRLTSMPKIEINQKIVVIGAGSTTISFLESLLFGRNPNYLINFTNVTVVSPHGISYHKQPSTVREMVFVGDGHLDRRYMDSICLKTYVHVVTGVMTSINRKEKYVGLNDDSYLPYDYLFLLCGEQFQKPPQKKKEVVRKRIEFPQNVFIINTEADAGNAFNALKNLTTGQKQGNMVVFGHYLEACCCLAALLEFGVAGNNLVYIDPTSDHIPKYDRHDHITQFFNNSNVETAVLDEILFQGVTIYQDYNFVEWHLDSTKNFITSAKFESKYKFVEIELSALFIYHSKGVSARTFQAIARSGLVFNGRLVIDKDYQTNDPYIFGAGPLTMYSKKYYAEHLMHRYYNAQEIGYNLGREIRKKLIPEEYWDPPQKEPLLRKPVVQHCKFPGDLYYLQVSKPGQPVPLDVATNKCNYGRVFTTGDCKKLDKYGFFRLHLNQFQTVETITCLAKFELNVHNLICLWGKHEILLNHLVLRYDMNMIPDFFDYFNQPWACAIYHKHFPAVLDEIHDLLSNAQTNEGTKLIDEVRNMLETNGWNPLTKLQTDEVEEICRDTMLIPQIERKVLDFLHYNYMYLPMYVHQLLIRWILHQIQTSPLFVKTTFITNTGRRSITQGIPFFQRPSKHSRNLSAELSKMRCHFTSKGGSVGGYFKTQNYWPNFSNTDITYPSRSCDLTPCDFFLWPYLKNTIIQHRLNNLNELHELHRTPYRGQAIAMGLSSGSTGGPYLLAVIPLPDLGHDPGQHRTREPPVHGREAVVVDRNQLHPCTPIKKKAPKKNTPPIVNPSPDTDERSDQTVNENNAHDTRKLTLSPSYPHIDPSEAKENQWVTCACRGRVSTSRVACPKTTNSHRYYGIIKQIMQSQGRRYRATGCSLRQSTYCWLPKRQIQTGVTDGTGTNRKARKCHMGEFKRILVTGGSGLVGKALQIVVQDEKRQDEDWIFVGSKEANLCDLDATRQLFDKHKPTHVIHLAAMVGGLFHNMSHNLDFLRSNLAMNSNVLQVSHEKGVKKVVSCLSTCIFPDKTTYPIDETMIHNGPPHPSNFGYSYAKRMIDVMNQAYHEQHGCLFTSVVPCNVFGPHDNYNLESSHVIPGLIRRLHDVMEAGGSTFTVLGTGKPLRQFIYSLDLARLFLWVLREYDEVAPIILSVDETAEVSIRQLTEELQKAFDFKGEIVFDTTKADGQYKKTASNAKLRKYLPDFKFTPFAVAVKESVDWYKTNSDSGELSLKIIKCTEDYFIPVSSSVAEEPSVVEEKAGANFSLLCDLVSSETNSDYYDFQISWIRQTNDLRFWREYDSANSTSNKKMYSILKPSEMNKAVKRFQPLKPKDRGKYYCISLKYNLLAVVEVIVRDEKPLVEERPVIQETIFCSEQMFHCSTGVCIIQHYVCDGKPDCKDGSDEDEATCHGDPCKDKLQCDDGRCIPTSWCCDRHHDPNCNVTNRPKCCQVLSDTYEELEYGLASVTQSPNGARYLFITICTLCILFVILLFLVLASRVVLMARKTDLNHSVTNPSNIDNIVLHNQATLLCDVYTYQNNSRLPPTNHISDDCDVSDPLLFTEDDHPPSYIDVIRAQNARLNLNEPPPPYTSREVLNAPDERGGTEN</sequence>
<dbReference type="InterPro" id="IPR036291">
    <property type="entry name" value="NAD(P)-bd_dom_sf"/>
</dbReference>
<evidence type="ECO:0000313" key="11">
    <source>
        <dbReference type="EMBL" id="KAH0822757.1"/>
    </source>
</evidence>
<dbReference type="SUPFAM" id="SSF51905">
    <property type="entry name" value="FAD/NAD(P)-binding domain"/>
    <property type="match status" value="1"/>
</dbReference>
<name>A0A8J6LLA7_TENMO</name>
<keyword evidence="5 7" id="KW-1015">Disulfide bond</keyword>
<dbReference type="GO" id="GO:0003676">
    <property type="term" value="F:nucleic acid binding"/>
    <property type="evidence" value="ECO:0007669"/>
    <property type="project" value="InterPro"/>
</dbReference>
<dbReference type="SUPFAM" id="SSF48726">
    <property type="entry name" value="Immunoglobulin"/>
    <property type="match status" value="1"/>
</dbReference>
<dbReference type="InterPro" id="IPR007110">
    <property type="entry name" value="Ig-like_dom"/>
</dbReference>
<dbReference type="Pfam" id="PF00057">
    <property type="entry name" value="Ldl_recept_a"/>
    <property type="match status" value="1"/>
</dbReference>
<dbReference type="EC" id="1.1.1.271" evidence="4"/>
<dbReference type="InterPro" id="IPR002172">
    <property type="entry name" value="LDrepeatLR_classA_rpt"/>
</dbReference>
<reference evidence="11" key="1">
    <citation type="journal article" date="2020" name="J Insects Food Feed">
        <title>The yellow mealworm (Tenebrio molitor) genome: a resource for the emerging insects as food and feed industry.</title>
        <authorList>
            <person name="Eriksson T."/>
            <person name="Andere A."/>
            <person name="Kelstrup H."/>
            <person name="Emery V."/>
            <person name="Picard C."/>
        </authorList>
    </citation>
    <scope>NUCLEOTIDE SEQUENCE</scope>
    <source>
        <strain evidence="11">Stoneville</strain>
        <tissue evidence="11">Whole head</tissue>
    </source>
</reference>
<dbReference type="InterPro" id="IPR036188">
    <property type="entry name" value="FAD/NAD-bd_sf"/>
</dbReference>
<dbReference type="Gene3D" id="3.30.420.10">
    <property type="entry name" value="Ribonuclease H-like superfamily/Ribonuclease H"/>
    <property type="match status" value="1"/>
</dbReference>
<keyword evidence="12" id="KW-1185">Reference proteome</keyword>
<evidence type="ECO:0000256" key="4">
    <source>
        <dbReference type="ARBA" id="ARBA00012371"/>
    </source>
</evidence>
<comment type="pathway">
    <text evidence="2">Nucleotide-sugar biosynthesis; GDP-L-fucose biosynthesis via de novo pathway; GDP-L-fucose from GDP-alpha-D-mannose: step 2/2.</text>
</comment>
<dbReference type="HAMAP" id="MF_00956">
    <property type="entry name" value="GDP_fucose_synth"/>
    <property type="match status" value="1"/>
</dbReference>
<comment type="similarity">
    <text evidence="3">Belongs to the NAD(P)-dependent epimerase/dehydratase family. Fucose synthase subfamily.</text>
</comment>
<dbReference type="PROSITE" id="PS50835">
    <property type="entry name" value="IG_LIKE"/>
    <property type="match status" value="1"/>
</dbReference>
<dbReference type="CDD" id="cd05239">
    <property type="entry name" value="GDP_FS_SDR_e"/>
    <property type="match status" value="1"/>
</dbReference>
<dbReference type="Pfam" id="PF16092">
    <property type="entry name" value="CFAP61_N"/>
    <property type="match status" value="1"/>
</dbReference>
<evidence type="ECO:0000313" key="12">
    <source>
        <dbReference type="Proteomes" id="UP000719412"/>
    </source>
</evidence>
<dbReference type="InterPro" id="IPR036397">
    <property type="entry name" value="RNaseH_sf"/>
</dbReference>
<dbReference type="Pfam" id="PF23150">
    <property type="entry name" value="CFAP61_dimer"/>
    <property type="match status" value="1"/>
</dbReference>
<dbReference type="UniPathway" id="UPA00128">
    <property type="reaction ID" value="UER00191"/>
</dbReference>
<comment type="caution">
    <text evidence="11">The sequence shown here is derived from an EMBL/GenBank/DDBJ whole genome shotgun (WGS) entry which is preliminary data.</text>
</comment>
<comment type="function">
    <text evidence="1">Catalyzes the two-step NADP-dependent conversion of GDP-4-dehydro-6-deoxy-D-mannose to GDP-fucose, involving an epimerase and a reductase reaction.</text>
</comment>
<dbReference type="InterPro" id="IPR028614">
    <property type="entry name" value="GDP_fucose/colitose_synth"/>
</dbReference>
<accession>A0A8J6LLA7</accession>
<dbReference type="SUPFAM" id="SSF51735">
    <property type="entry name" value="NAD(P)-binding Rossmann-fold domains"/>
    <property type="match status" value="1"/>
</dbReference>
<dbReference type="Gene3D" id="4.10.400.10">
    <property type="entry name" value="Low-density Lipoprotein Receptor"/>
    <property type="match status" value="1"/>
</dbReference>
<dbReference type="InterPro" id="IPR036055">
    <property type="entry name" value="LDL_receptor-like_sf"/>
</dbReference>
<dbReference type="InterPro" id="IPR023415">
    <property type="entry name" value="LDLR_class-A_CS"/>
</dbReference>
<dbReference type="EMBL" id="JABDTM020000046">
    <property type="protein sequence ID" value="KAH0822757.1"/>
    <property type="molecule type" value="Genomic_DNA"/>
</dbReference>
<proteinExistence type="inferred from homology"/>
<dbReference type="PRINTS" id="PR00261">
    <property type="entry name" value="LDLRECEPTOR"/>
</dbReference>
<reference evidence="11" key="2">
    <citation type="submission" date="2021-08" db="EMBL/GenBank/DDBJ databases">
        <authorList>
            <person name="Eriksson T."/>
        </authorList>
    </citation>
    <scope>NUCLEOTIDE SEQUENCE</scope>
    <source>
        <strain evidence="11">Stoneville</strain>
        <tissue evidence="11">Whole head</tissue>
    </source>
</reference>
<dbReference type="InterPro" id="IPR056299">
    <property type="entry name" value="CFAP61_dimer"/>
</dbReference>
<dbReference type="GO" id="GO:0042351">
    <property type="term" value="P:'de novo' GDP-L-fucose biosynthetic process"/>
    <property type="evidence" value="ECO:0007669"/>
    <property type="project" value="UniProtKB-UniPathway"/>
</dbReference>
<feature type="region of interest" description="Disordered" evidence="8">
    <location>
        <begin position="2238"/>
        <end position="2263"/>
    </location>
</feature>
<evidence type="ECO:0000256" key="5">
    <source>
        <dbReference type="ARBA" id="ARBA00023157"/>
    </source>
</evidence>
<feature type="disulfide bond" evidence="7">
    <location>
        <begin position="2037"/>
        <end position="2055"/>
    </location>
</feature>
<keyword evidence="9" id="KW-0812">Transmembrane</keyword>
<dbReference type="GO" id="GO:0050577">
    <property type="term" value="F:GDP-L-fucose synthase activity"/>
    <property type="evidence" value="ECO:0007669"/>
    <property type="project" value="UniProtKB-EC"/>
</dbReference>
<evidence type="ECO:0000256" key="6">
    <source>
        <dbReference type="ARBA" id="ARBA00032995"/>
    </source>
</evidence>
<evidence type="ECO:0000256" key="2">
    <source>
        <dbReference type="ARBA" id="ARBA00004883"/>
    </source>
</evidence>
<dbReference type="InterPro" id="IPR013783">
    <property type="entry name" value="Ig-like_fold"/>
</dbReference>
<feature type="disulfide bond" evidence="7">
    <location>
        <begin position="2030"/>
        <end position="2042"/>
    </location>
</feature>
<keyword evidence="9" id="KW-0472">Membrane</keyword>
<dbReference type="CDD" id="cd00112">
    <property type="entry name" value="LDLa"/>
    <property type="match status" value="2"/>
</dbReference>
<dbReference type="InterPro" id="IPR032151">
    <property type="entry name" value="CFAP61_N"/>
</dbReference>
<evidence type="ECO:0000256" key="8">
    <source>
        <dbReference type="SAM" id="MobiDB-lite"/>
    </source>
</evidence>
<feature type="transmembrane region" description="Helical" evidence="9">
    <location>
        <begin position="2132"/>
        <end position="2153"/>
    </location>
</feature>
<dbReference type="PROSITE" id="PS50068">
    <property type="entry name" value="LDLRA_2"/>
    <property type="match status" value="2"/>
</dbReference>
<dbReference type="Pfam" id="PF01370">
    <property type="entry name" value="Epimerase"/>
    <property type="match status" value="1"/>
</dbReference>
<dbReference type="PANTHER" id="PTHR21178:SF8">
    <property type="entry name" value="CILIA- AND FLAGELLA-ASSOCIATED PROTEIN 61"/>
    <property type="match status" value="1"/>
</dbReference>
<keyword evidence="9" id="KW-1133">Transmembrane helix</keyword>
<evidence type="ECO:0000259" key="10">
    <source>
        <dbReference type="PROSITE" id="PS50835"/>
    </source>
</evidence>
<dbReference type="InterPro" id="IPR036179">
    <property type="entry name" value="Ig-like_dom_sf"/>
</dbReference>
<dbReference type="InterPro" id="IPR038884">
    <property type="entry name" value="CFAP61"/>
</dbReference>
<comment type="caution">
    <text evidence="7">Lacks conserved residue(s) required for the propagation of feature annotation.</text>
</comment>
<feature type="region of interest" description="Disordered" evidence="8">
    <location>
        <begin position="1429"/>
        <end position="1478"/>
    </location>
</feature>
<protein>
    <recommendedName>
        <fullName evidence="4">GDP-L-fucose synthase</fullName>
        <ecNumber evidence="4">1.1.1.271</ecNumber>
    </recommendedName>
    <alternativeName>
        <fullName evidence="6">GDP-4-keto-6-deoxy-D-mannose-3,5-epimerase-4-reductase</fullName>
    </alternativeName>
</protein>
<evidence type="ECO:0000256" key="9">
    <source>
        <dbReference type="SAM" id="Phobius"/>
    </source>
</evidence>
<dbReference type="SMART" id="SM00192">
    <property type="entry name" value="LDLa"/>
    <property type="match status" value="1"/>
</dbReference>
<dbReference type="PANTHER" id="PTHR21178">
    <property type="entry name" value="CILIA- AND FLAGELLA-ASSOCIATED PROTEIN 61"/>
    <property type="match status" value="1"/>
</dbReference>
<dbReference type="Gene3D" id="2.60.40.10">
    <property type="entry name" value="Immunoglobulins"/>
    <property type="match status" value="1"/>
</dbReference>
<dbReference type="Proteomes" id="UP000719412">
    <property type="component" value="Unassembled WGS sequence"/>
</dbReference>
<evidence type="ECO:0000256" key="1">
    <source>
        <dbReference type="ARBA" id="ARBA00002870"/>
    </source>
</evidence>
<organism evidence="11 12">
    <name type="scientific">Tenebrio molitor</name>
    <name type="common">Yellow mealworm beetle</name>
    <dbReference type="NCBI Taxonomy" id="7067"/>
    <lineage>
        <taxon>Eukaryota</taxon>
        <taxon>Metazoa</taxon>
        <taxon>Ecdysozoa</taxon>
        <taxon>Arthropoda</taxon>
        <taxon>Hexapoda</taxon>
        <taxon>Insecta</taxon>
        <taxon>Pterygota</taxon>
        <taxon>Neoptera</taxon>
        <taxon>Endopterygota</taxon>
        <taxon>Coleoptera</taxon>
        <taxon>Polyphaga</taxon>
        <taxon>Cucujiformia</taxon>
        <taxon>Tenebrionidae</taxon>
        <taxon>Tenebrio</taxon>
    </lineage>
</organism>
<dbReference type="Gene3D" id="3.40.50.720">
    <property type="entry name" value="NAD(P)-binding Rossmann-like Domain"/>
    <property type="match status" value="1"/>
</dbReference>
<feature type="domain" description="Ig-like" evidence="10">
    <location>
        <begin position="1901"/>
        <end position="1996"/>
    </location>
</feature>
<dbReference type="SUPFAM" id="SSF57424">
    <property type="entry name" value="LDL receptor-like module"/>
    <property type="match status" value="1"/>
</dbReference>
<dbReference type="InterPro" id="IPR001509">
    <property type="entry name" value="Epimerase_deHydtase"/>
</dbReference>
<gene>
    <name evidence="11" type="ORF">GEV33_000035</name>
</gene>
<dbReference type="Gene3D" id="3.90.25.10">
    <property type="entry name" value="UDP-galactose 4-epimerase, domain 1"/>
    <property type="match status" value="1"/>
</dbReference>
<dbReference type="PROSITE" id="PS01209">
    <property type="entry name" value="LDLRA_1"/>
    <property type="match status" value="1"/>
</dbReference>
<evidence type="ECO:0000256" key="7">
    <source>
        <dbReference type="PROSITE-ProRule" id="PRU00124"/>
    </source>
</evidence>
<dbReference type="Gene3D" id="3.50.50.60">
    <property type="entry name" value="FAD/NAD(P)-binding domain"/>
    <property type="match status" value="2"/>
</dbReference>
<evidence type="ECO:0000256" key="3">
    <source>
        <dbReference type="ARBA" id="ARBA00005959"/>
    </source>
</evidence>